<protein>
    <submittedName>
        <fullName evidence="1">Pyridoxamine 5'-phosphate oxidase family protein</fullName>
    </submittedName>
</protein>
<dbReference type="InterPro" id="IPR024747">
    <property type="entry name" value="Pyridox_Oxase-rel"/>
</dbReference>
<gene>
    <name evidence="1" type="ORF">KQI86_12735</name>
</gene>
<dbReference type="PROSITE" id="PS50861">
    <property type="entry name" value="AA_TRNA_LIGASE_II_GLYAB"/>
    <property type="match status" value="1"/>
</dbReference>
<comment type="caution">
    <text evidence="1">The sequence shown here is derived from an EMBL/GenBank/DDBJ whole genome shotgun (WGS) entry which is preliminary data.</text>
</comment>
<dbReference type="PANTHER" id="PTHR34071">
    <property type="entry name" value="5-NITROIMIDAZOLE ANTIBIOTICS RESISTANCE PROTEIN, NIMA-FAMILY-RELATED PROTEIN-RELATED"/>
    <property type="match status" value="1"/>
</dbReference>
<accession>A0ABS6EJH5</accession>
<dbReference type="EMBL" id="JAHLQF010000003">
    <property type="protein sequence ID" value="MBU5485203.1"/>
    <property type="molecule type" value="Genomic_DNA"/>
</dbReference>
<dbReference type="InterPro" id="IPR006194">
    <property type="entry name" value="Gly-tRNA-synth_heterodimer"/>
</dbReference>
<dbReference type="Pfam" id="PF12900">
    <property type="entry name" value="Pyridox_ox_2"/>
    <property type="match status" value="1"/>
</dbReference>
<dbReference type="PANTHER" id="PTHR34071:SF2">
    <property type="entry name" value="FLAVIN-NUCLEOTIDE-BINDING PROTEIN"/>
    <property type="match status" value="1"/>
</dbReference>
<proteinExistence type="predicted"/>
<evidence type="ECO:0000313" key="2">
    <source>
        <dbReference type="Proteomes" id="UP000726170"/>
    </source>
</evidence>
<keyword evidence="2" id="KW-1185">Reference proteome</keyword>
<dbReference type="Proteomes" id="UP000726170">
    <property type="component" value="Unassembled WGS sequence"/>
</dbReference>
<sequence>MQYRMKKFQLTSEQIDALLHRTETGSFATINEDGYPYSVGMHFIYSNNKIYLHGLPKGQKIDNIKRNSKVCFEVNELIGLLIESDDNPCDTNAEYNSVVIIGDASLVEDLNCKREVLNKIVEKYTPQFAGKELPDNMIKGTAVIEIDIVECTGKYYKQSKR</sequence>
<organism evidence="1 2">
    <name type="scientific">Clostridium mobile</name>
    <dbReference type="NCBI Taxonomy" id="2841512"/>
    <lineage>
        <taxon>Bacteria</taxon>
        <taxon>Bacillati</taxon>
        <taxon>Bacillota</taxon>
        <taxon>Clostridia</taxon>
        <taxon>Eubacteriales</taxon>
        <taxon>Clostridiaceae</taxon>
        <taxon>Clostridium</taxon>
    </lineage>
</organism>
<evidence type="ECO:0000313" key="1">
    <source>
        <dbReference type="EMBL" id="MBU5485203.1"/>
    </source>
</evidence>
<name>A0ABS6EJH5_9CLOT</name>
<dbReference type="RefSeq" id="WP_216439765.1">
    <property type="nucleotide sequence ID" value="NZ_JAHLQF010000003.1"/>
</dbReference>
<reference evidence="1 2" key="1">
    <citation type="submission" date="2021-06" db="EMBL/GenBank/DDBJ databases">
        <authorList>
            <person name="Sun Q."/>
            <person name="Li D."/>
        </authorList>
    </citation>
    <scope>NUCLEOTIDE SEQUENCE [LARGE SCALE GENOMIC DNA]</scope>
    <source>
        <strain evidence="1 2">MSJ-11</strain>
    </source>
</reference>